<dbReference type="RefSeq" id="WP_048895568.1">
    <property type="nucleotide sequence ID" value="NZ_LFOD01000003.1"/>
</dbReference>
<reference evidence="2 3" key="1">
    <citation type="submission" date="2015-06" db="EMBL/GenBank/DDBJ databases">
        <title>Genome sequence of Mycobacterium conceptionense strain MLE.</title>
        <authorList>
            <person name="Greninger A.L."/>
            <person name="Cunningham G."/>
            <person name="Chiu C.Y."/>
            <person name="Miller S."/>
        </authorList>
    </citation>
    <scope>NUCLEOTIDE SEQUENCE [LARGE SCALE GENOMIC DNA]</scope>
    <source>
        <strain evidence="2 3">MLE</strain>
    </source>
</reference>
<keyword evidence="1" id="KW-1133">Transmembrane helix</keyword>
<evidence type="ECO:0000313" key="2">
    <source>
        <dbReference type="EMBL" id="KMV19626.1"/>
    </source>
</evidence>
<comment type="caution">
    <text evidence="2">The sequence shown here is derived from an EMBL/GenBank/DDBJ whole genome shotgun (WGS) entry which is preliminary data.</text>
</comment>
<dbReference type="EMBL" id="LFOD01000003">
    <property type="protein sequence ID" value="KMV19626.1"/>
    <property type="molecule type" value="Genomic_DNA"/>
</dbReference>
<keyword evidence="1" id="KW-0812">Transmembrane</keyword>
<dbReference type="Proteomes" id="UP000037594">
    <property type="component" value="Unassembled WGS sequence"/>
</dbReference>
<keyword evidence="1" id="KW-0472">Membrane</keyword>
<dbReference type="AlphaFoldDB" id="A0A0J8UE89"/>
<sequence>MIAAAVLAVSLLLMVALGMWCGGGRIRQASRVGLAVTIAVGWLVLVAGLSAEWLPPQLCSNTAYVCAVVAAHLIALVIGDALEIRSSRPTRSR</sequence>
<feature type="transmembrane region" description="Helical" evidence="1">
    <location>
        <begin position="63"/>
        <end position="82"/>
    </location>
</feature>
<gene>
    <name evidence="2" type="ORF">ACT17_06170</name>
</gene>
<feature type="transmembrane region" description="Helical" evidence="1">
    <location>
        <begin position="34"/>
        <end position="51"/>
    </location>
</feature>
<dbReference type="PATRIC" id="fig|451644.5.peg.1258"/>
<evidence type="ECO:0000313" key="3">
    <source>
        <dbReference type="Proteomes" id="UP000037594"/>
    </source>
</evidence>
<evidence type="ECO:0000256" key="1">
    <source>
        <dbReference type="SAM" id="Phobius"/>
    </source>
</evidence>
<protein>
    <submittedName>
        <fullName evidence="2">Uncharacterized protein</fullName>
    </submittedName>
</protein>
<accession>A0A0J8UE89</accession>
<proteinExistence type="predicted"/>
<name>A0A0J8UE89_9MYCO</name>
<organism evidence="2 3">
    <name type="scientific">Mycolicibacterium conceptionense</name>
    <dbReference type="NCBI Taxonomy" id="451644"/>
    <lineage>
        <taxon>Bacteria</taxon>
        <taxon>Bacillati</taxon>
        <taxon>Actinomycetota</taxon>
        <taxon>Actinomycetes</taxon>
        <taxon>Mycobacteriales</taxon>
        <taxon>Mycobacteriaceae</taxon>
        <taxon>Mycolicibacterium</taxon>
    </lineage>
</organism>